<dbReference type="GO" id="GO:0005525">
    <property type="term" value="F:GTP binding"/>
    <property type="evidence" value="ECO:0007669"/>
    <property type="project" value="InterPro"/>
</dbReference>
<dbReference type="RefSeq" id="WP_166397440.1">
    <property type="nucleotide sequence ID" value="NZ_CP045121.1"/>
</dbReference>
<dbReference type="Proteomes" id="UP000502706">
    <property type="component" value="Chromosome"/>
</dbReference>
<evidence type="ECO:0000313" key="2">
    <source>
        <dbReference type="EMBL" id="QIN79770.1"/>
    </source>
</evidence>
<dbReference type="PANTHER" id="PTHR43681">
    <property type="entry name" value="TRANSMEMBRANE GTPASE FZO"/>
    <property type="match status" value="1"/>
</dbReference>
<dbReference type="AlphaFoldDB" id="A0A6G8Q016"/>
<dbReference type="CDD" id="cd09912">
    <property type="entry name" value="DLP_2"/>
    <property type="match status" value="1"/>
</dbReference>
<organism evidence="2 3">
    <name type="scientific">Rubrobacter marinus</name>
    <dbReference type="NCBI Taxonomy" id="2653852"/>
    <lineage>
        <taxon>Bacteria</taxon>
        <taxon>Bacillati</taxon>
        <taxon>Actinomycetota</taxon>
        <taxon>Rubrobacteria</taxon>
        <taxon>Rubrobacterales</taxon>
        <taxon>Rubrobacteraceae</taxon>
        <taxon>Rubrobacter</taxon>
    </lineage>
</organism>
<dbReference type="InterPro" id="IPR027417">
    <property type="entry name" value="P-loop_NTPase"/>
</dbReference>
<sequence length="578" mass="64008">MQTLGGRRETLVTRERALLESLIEFLTGFGAPTGDVELLRRTLADMGDPFLLVVVGEFNAGKSAFINALINEDVTAEGSLPTTDRITVLKHSHDRSAKEAPGGIVERGFPSEFLRAISIVDTPGTNAVIRHHEQLSREFVPRSDLVLFLTSAERPFSESEREYMRIIRDWGKKIILVVTKVDVLARDEKEKMREFVQEQVQTLLGLTPPVFMISSRTARKAKGSADRAERERLMGESGFDELEGYVSNLMSQKDLAQLKLQSPLGVAEELVRRYRSASGERAKLLTEDAKMVESLDSQLDAYREETRRDFEVRLGQIALVVNEINGRADAWFEANSGFRTSLFGRKGELQERFKEEVIAGTDEVVDKKVRELINWLVFRHIKQWRQIVDYIELHRNADLTRRLAGDIGDDFVVRRDALLHSISEAATNAVQSYDYKAEADRLAKSLKGAVAKTAATEAGSMGLGDPATELSGGGSLDITGTTTALLVTGVELAARPGRKAREEFRTQTSALRERLNAAVQRQLETELDAAVKGMHGTVVPYANFVQSELNRMKMAESILGKLGGGVTAIRGAVDSSSL</sequence>
<dbReference type="InterPro" id="IPR006073">
    <property type="entry name" value="GTP-bd"/>
</dbReference>
<proteinExistence type="predicted"/>
<dbReference type="Gene3D" id="3.40.50.300">
    <property type="entry name" value="P-loop containing nucleotide triphosphate hydrolases"/>
    <property type="match status" value="1"/>
</dbReference>
<dbReference type="EMBL" id="CP045121">
    <property type="protein sequence ID" value="QIN79770.1"/>
    <property type="molecule type" value="Genomic_DNA"/>
</dbReference>
<protein>
    <recommendedName>
        <fullName evidence="1">G domain-containing protein</fullName>
    </recommendedName>
</protein>
<evidence type="ECO:0000259" key="1">
    <source>
        <dbReference type="Pfam" id="PF01926"/>
    </source>
</evidence>
<accession>A0A6G8Q016</accession>
<keyword evidence="3" id="KW-1185">Reference proteome</keyword>
<dbReference type="SUPFAM" id="SSF52540">
    <property type="entry name" value="P-loop containing nucleoside triphosphate hydrolases"/>
    <property type="match status" value="1"/>
</dbReference>
<dbReference type="InterPro" id="IPR051943">
    <property type="entry name" value="TRAFAC_Dynamin-like_GTPase"/>
</dbReference>
<dbReference type="PANTHER" id="PTHR43681:SF1">
    <property type="entry name" value="SARCALUMENIN"/>
    <property type="match status" value="1"/>
</dbReference>
<feature type="domain" description="G" evidence="1">
    <location>
        <begin position="53"/>
        <end position="180"/>
    </location>
</feature>
<gene>
    <name evidence="2" type="ORF">GBA65_15895</name>
</gene>
<dbReference type="KEGG" id="rmar:GBA65_15895"/>
<evidence type="ECO:0000313" key="3">
    <source>
        <dbReference type="Proteomes" id="UP000502706"/>
    </source>
</evidence>
<reference evidence="2 3" key="1">
    <citation type="submission" date="2019-10" db="EMBL/GenBank/DDBJ databases">
        <title>Rubrobacter sp nov SCSIO 52915 isolated from a deep-sea sediment in the South China Sea.</title>
        <authorList>
            <person name="Chen R.W."/>
        </authorList>
    </citation>
    <scope>NUCLEOTIDE SEQUENCE [LARGE SCALE GENOMIC DNA]</scope>
    <source>
        <strain evidence="2 3">SCSIO 52915</strain>
    </source>
</reference>
<dbReference type="Pfam" id="PF01926">
    <property type="entry name" value="MMR_HSR1"/>
    <property type="match status" value="1"/>
</dbReference>
<name>A0A6G8Q016_9ACTN</name>